<organism evidence="2 3">
    <name type="scientific">Sulfitobacter profundi</name>
    <dbReference type="NCBI Taxonomy" id="2679961"/>
    <lineage>
        <taxon>Bacteria</taxon>
        <taxon>Pseudomonadati</taxon>
        <taxon>Pseudomonadota</taxon>
        <taxon>Alphaproteobacteria</taxon>
        <taxon>Rhodobacterales</taxon>
        <taxon>Roseobacteraceae</taxon>
        <taxon>Sulfitobacter</taxon>
    </lineage>
</organism>
<evidence type="ECO:0000313" key="3">
    <source>
        <dbReference type="Proteomes" id="UP001596403"/>
    </source>
</evidence>
<dbReference type="RefSeq" id="WP_132444489.1">
    <property type="nucleotide sequence ID" value="NZ_JBHSWA010000001.1"/>
</dbReference>
<reference evidence="3" key="1">
    <citation type="journal article" date="2019" name="Int. J. Syst. Evol. Microbiol.">
        <title>The Global Catalogue of Microorganisms (GCM) 10K type strain sequencing project: providing services to taxonomists for standard genome sequencing and annotation.</title>
        <authorList>
            <consortium name="The Broad Institute Genomics Platform"/>
            <consortium name="The Broad Institute Genome Sequencing Center for Infectious Disease"/>
            <person name="Wu L."/>
            <person name="Ma J."/>
        </authorList>
    </citation>
    <scope>NUCLEOTIDE SEQUENCE [LARGE SCALE GENOMIC DNA]</scope>
    <source>
        <strain evidence="3">NBRC 111368</strain>
    </source>
</reference>
<sequence length="238" mass="25323">MNFSQISSLALAASFALGATTAGAVEVTGGSVGLSYSAFAEDTDFNHWGLEGAMELGFNRDFSLQIDAAYHDFGFTDIDSTLLGLHGIYHLNDATSFGAFYTFEDVEGDEADIFGIEAGYEVREWEFEGYIANVATDLGDATLGGIKARYEMQEGFGLTGSYDMADDDTGDLSRFAIRLDRDVSVNTNLFLEVGSAKAEAGGVNVSEPFVGLGGEIAFGADRGTTFDQRGLARLIPGL</sequence>
<evidence type="ECO:0000313" key="2">
    <source>
        <dbReference type="EMBL" id="MFC6642590.1"/>
    </source>
</evidence>
<feature type="signal peptide" evidence="1">
    <location>
        <begin position="1"/>
        <end position="24"/>
    </location>
</feature>
<dbReference type="InterPro" id="IPR023614">
    <property type="entry name" value="Porin_dom_sf"/>
</dbReference>
<evidence type="ECO:0008006" key="4">
    <source>
        <dbReference type="Google" id="ProtNLM"/>
    </source>
</evidence>
<dbReference type="SUPFAM" id="SSF56935">
    <property type="entry name" value="Porins"/>
    <property type="match status" value="1"/>
</dbReference>
<gene>
    <name evidence="2" type="ORF">ACFQAU_13670</name>
</gene>
<feature type="chain" id="PRO_5047422208" description="Porin" evidence="1">
    <location>
        <begin position="25"/>
        <end position="238"/>
    </location>
</feature>
<name>A0ABW1Z2R1_9RHOB</name>
<dbReference type="Proteomes" id="UP001596403">
    <property type="component" value="Unassembled WGS sequence"/>
</dbReference>
<keyword evidence="3" id="KW-1185">Reference proteome</keyword>
<keyword evidence="1" id="KW-0732">Signal</keyword>
<accession>A0ABW1Z2R1</accession>
<protein>
    <recommendedName>
        <fullName evidence="4">Porin</fullName>
    </recommendedName>
</protein>
<proteinExistence type="predicted"/>
<comment type="caution">
    <text evidence="2">The sequence shown here is derived from an EMBL/GenBank/DDBJ whole genome shotgun (WGS) entry which is preliminary data.</text>
</comment>
<evidence type="ECO:0000256" key="1">
    <source>
        <dbReference type="SAM" id="SignalP"/>
    </source>
</evidence>
<dbReference type="EMBL" id="JBHSWA010000001">
    <property type="protein sequence ID" value="MFC6642590.1"/>
    <property type="molecule type" value="Genomic_DNA"/>
</dbReference>
<dbReference type="Gene3D" id="2.40.160.10">
    <property type="entry name" value="Porin"/>
    <property type="match status" value="1"/>
</dbReference>